<evidence type="ECO:0000313" key="3">
    <source>
        <dbReference type="Proteomes" id="UP000005551"/>
    </source>
</evidence>
<feature type="domain" description="IPT/TIG" evidence="1">
    <location>
        <begin position="60"/>
        <end position="141"/>
    </location>
</feature>
<dbReference type="InterPro" id="IPR011043">
    <property type="entry name" value="Gal_Oxase/kelch_b-propeller"/>
</dbReference>
<dbReference type="Proteomes" id="UP000005551">
    <property type="component" value="Unassembled WGS sequence"/>
</dbReference>
<dbReference type="STRING" id="1189621.A3SI_15301"/>
<accession>I5BZ05</accession>
<evidence type="ECO:0000313" key="2">
    <source>
        <dbReference type="EMBL" id="EIM74807.1"/>
    </source>
</evidence>
<dbReference type="InterPro" id="IPR015915">
    <property type="entry name" value="Kelch-typ_b-propeller"/>
</dbReference>
<proteinExistence type="predicted"/>
<dbReference type="Pfam" id="PF01833">
    <property type="entry name" value="TIG"/>
    <property type="match status" value="1"/>
</dbReference>
<reference evidence="2 3" key="1">
    <citation type="submission" date="2012-05" db="EMBL/GenBank/DDBJ databases">
        <title>Genome sequence of Nitritalea halalkaliphila LW7.</title>
        <authorList>
            <person name="Jangir P.K."/>
            <person name="Singh A."/>
            <person name="Shivaji S."/>
            <person name="Sharma R."/>
        </authorList>
    </citation>
    <scope>NUCLEOTIDE SEQUENCE [LARGE SCALE GENOMIC DNA]</scope>
    <source>
        <strain evidence="2 3">LW7</strain>
    </source>
</reference>
<organism evidence="2 3">
    <name type="scientific">Nitritalea halalkaliphila LW7</name>
    <dbReference type="NCBI Taxonomy" id="1189621"/>
    <lineage>
        <taxon>Bacteria</taxon>
        <taxon>Pseudomonadati</taxon>
        <taxon>Bacteroidota</taxon>
        <taxon>Cytophagia</taxon>
        <taxon>Cytophagales</taxon>
        <taxon>Cyclobacteriaceae</taxon>
        <taxon>Nitritalea</taxon>
    </lineage>
</organism>
<dbReference type="InterPro" id="IPR006652">
    <property type="entry name" value="Kelch_1"/>
</dbReference>
<dbReference type="InterPro" id="IPR002909">
    <property type="entry name" value="IPT_dom"/>
</dbReference>
<evidence type="ECO:0000259" key="1">
    <source>
        <dbReference type="SMART" id="SM00429"/>
    </source>
</evidence>
<sequence>MYDVAGRELERLSLGASENPGRFIGEFSGLQLRTSYSVAAFILQGEQERIAPRIEFQTLDPDITSFSPNNGPAGTVVQIVGRNLTADTRVFFGEREAEVLSLRFESLLSVRVPPAGEQPEVPIRIVAQGEERQLEALFRYPRGRFEEVNTLSNTLRLANGNYFQRGTQFFYLNGANRNTFFIENHFRYDGAGGGEWISGDLLPERPLWMAFQTENYLGGGSATLSRAPFTPAFDFYQITETGSLQPLASLPFIAVQALAFELNGRLYVCGGNTGLSQREVHRYTPETGSWVRLQNAPFDLHGGLFHFVFEGSAYVIREDNRSLVRFDAAAEDWIAEDIFPGELGGGFGFAKVQEGRVLLGLANRSRQVWEYFPKEKNWVRARDFSGAVNALNVGVYQLNNSIYLLRSPEVQIPGAVTLWELDPNGF</sequence>
<dbReference type="SUPFAM" id="SSF50965">
    <property type="entry name" value="Galactose oxidase, central domain"/>
    <property type="match status" value="1"/>
</dbReference>
<keyword evidence="3" id="KW-1185">Reference proteome</keyword>
<protein>
    <submittedName>
        <fullName evidence="2">Kelch repeat-containing protein</fullName>
    </submittedName>
</protein>
<name>I5BZ05_9BACT</name>
<dbReference type="AlphaFoldDB" id="I5BZ05"/>
<dbReference type="Pfam" id="PF01344">
    <property type="entry name" value="Kelch_1"/>
    <property type="match status" value="1"/>
</dbReference>
<dbReference type="EMBL" id="AJYA01000039">
    <property type="protein sequence ID" value="EIM74807.1"/>
    <property type="molecule type" value="Genomic_DNA"/>
</dbReference>
<gene>
    <name evidence="2" type="ORF">A3SI_15301</name>
</gene>
<comment type="caution">
    <text evidence="2">The sequence shown here is derived from an EMBL/GenBank/DDBJ whole genome shotgun (WGS) entry which is preliminary data.</text>
</comment>
<dbReference type="SMART" id="SM00429">
    <property type="entry name" value="IPT"/>
    <property type="match status" value="1"/>
</dbReference>
<dbReference type="Gene3D" id="2.120.10.80">
    <property type="entry name" value="Kelch-type beta propeller"/>
    <property type="match status" value="1"/>
</dbReference>
<dbReference type="Gene3D" id="2.60.40.10">
    <property type="entry name" value="Immunoglobulins"/>
    <property type="match status" value="1"/>
</dbReference>
<dbReference type="InterPro" id="IPR013783">
    <property type="entry name" value="Ig-like_fold"/>
</dbReference>
<dbReference type="SUPFAM" id="SSF81296">
    <property type="entry name" value="E set domains"/>
    <property type="match status" value="1"/>
</dbReference>
<dbReference type="InterPro" id="IPR014756">
    <property type="entry name" value="Ig_E-set"/>
</dbReference>